<evidence type="ECO:0000313" key="22">
    <source>
        <dbReference type="EMBL" id="QQX27975.1"/>
    </source>
</evidence>
<sequence>MATWNNSFFQNSNSIYLDHLISFHNMTFMFMLIIISVTIYTLLDLFYNSYMNLYTLKNHMLEMIWTVLPMIVLLMICSPSLKILYFMDESMYQSCFTVKAIGHQWYWSYEYPDFDNIEFDAYFDDVDENNNFRNLEVDNRVVVPYGTLHRVLASSSDVIHSWSIPCLGIKIDAIPGRLNQTIMCLFRPGLFFGQCSEICGLNHSYMPIVLESTSFEMFTQWAEQHQNNS</sequence>
<comment type="subunit">
    <text evidence="3">Component of the cytochrome c oxidase (complex IV, CIV), a multisubunit enzyme composed of a catalytic core of 3 subunits and several supernumerary subunits. The complex exists as a monomer or a dimer and forms supercomplexes (SCs) in the inner mitochondrial membrane with ubiquinol-cytochrome c oxidoreductase (cytochrome b-c1 complex, complex III, CIII).</text>
</comment>
<comment type="function">
    <text evidence="18">Component of the cytochrome c oxidase, the last enzyme in the mitochondrial electron transport chain which drives oxidative phosphorylation. The respiratory chain contains 3 multisubunit complexes succinate dehydrogenase (complex II, CII), ubiquinol-cytochrome c oxidoreductase (cytochrome b-c1 complex, complex III, CIII) and cytochrome c oxidase (complex IV, CIV), that cooperate to transfer electrons derived from NADH and succinate to molecular oxygen, creating an electrochemical gradient over the inner membrane that drives transmembrane transport and the ATP synthase. Cytochrome c oxidase is the component of the respiratory chain that catalyzes the reduction of oxygen to water. Electrons originating from reduced cytochrome c in the intermembrane space (IMS) are transferred via the dinuclear copper A center (CU(A)) of subunit 2 and heme A of subunit 1 to the active site in subunit 1, a binuclear center (BNC) formed by heme A3 and copper B (CU(B)). The BNC reduces molecular oxygen to 2 water molecules using 4 electrons from cytochrome c in the IMS and 4 protons from the mitochondrial matrix.</text>
</comment>
<dbReference type="FunFam" id="2.60.40.420:FF:000001">
    <property type="entry name" value="Cytochrome c oxidase subunit 2"/>
    <property type="match status" value="1"/>
</dbReference>
<dbReference type="Gene3D" id="1.10.287.90">
    <property type="match status" value="1"/>
</dbReference>
<dbReference type="InterPro" id="IPR011759">
    <property type="entry name" value="Cyt_c_oxidase_su2_TM_dom"/>
</dbReference>
<evidence type="ECO:0000256" key="19">
    <source>
        <dbReference type="SAM" id="Phobius"/>
    </source>
</evidence>
<dbReference type="Gene3D" id="2.60.40.420">
    <property type="entry name" value="Cupredoxins - blue copper proteins"/>
    <property type="match status" value="1"/>
</dbReference>
<evidence type="ECO:0000256" key="12">
    <source>
        <dbReference type="ARBA" id="ARBA00022982"/>
    </source>
</evidence>
<dbReference type="PROSITE" id="PS50999">
    <property type="entry name" value="COX2_TM"/>
    <property type="match status" value="1"/>
</dbReference>
<evidence type="ECO:0000256" key="9">
    <source>
        <dbReference type="ARBA" id="ARBA00022792"/>
    </source>
</evidence>
<dbReference type="InterPro" id="IPR034210">
    <property type="entry name" value="CcO_II_C"/>
</dbReference>
<evidence type="ECO:0000256" key="14">
    <source>
        <dbReference type="ARBA" id="ARBA00023008"/>
    </source>
</evidence>
<evidence type="ECO:0000256" key="5">
    <source>
        <dbReference type="ARBA" id="ARBA00022448"/>
    </source>
</evidence>
<feature type="transmembrane region" description="Helical" evidence="19">
    <location>
        <begin position="21"/>
        <end position="43"/>
    </location>
</feature>
<evidence type="ECO:0000256" key="2">
    <source>
        <dbReference type="ARBA" id="ARBA00007866"/>
    </source>
</evidence>
<keyword evidence="16 18" id="KW-0472">Membrane</keyword>
<dbReference type="InterPro" id="IPR002429">
    <property type="entry name" value="CcO_II-like_C"/>
</dbReference>
<dbReference type="EMBL" id="MW281318">
    <property type="protein sequence ID" value="QQX27975.1"/>
    <property type="molecule type" value="Genomic_DNA"/>
</dbReference>
<evidence type="ECO:0000256" key="10">
    <source>
        <dbReference type="ARBA" id="ARBA00022842"/>
    </source>
</evidence>
<dbReference type="GO" id="GO:0004129">
    <property type="term" value="F:cytochrome-c oxidase activity"/>
    <property type="evidence" value="ECO:0007669"/>
    <property type="project" value="UniProtKB-EC"/>
</dbReference>
<evidence type="ECO:0000256" key="7">
    <source>
        <dbReference type="ARBA" id="ARBA00022692"/>
    </source>
</evidence>
<evidence type="ECO:0000256" key="1">
    <source>
        <dbReference type="ARBA" id="ARBA00004448"/>
    </source>
</evidence>
<dbReference type="AlphaFoldDB" id="A0A7U0M7T1"/>
<keyword evidence="8 18" id="KW-0479">Metal-binding</keyword>
<evidence type="ECO:0000256" key="6">
    <source>
        <dbReference type="ARBA" id="ARBA00022660"/>
    </source>
</evidence>
<gene>
    <name evidence="22" type="primary">cox2</name>
</gene>
<comment type="subcellular location">
    <subcellularLocation>
        <location evidence="1 18">Mitochondrion inner membrane</location>
        <topology evidence="1 18">Multi-pass membrane protein</topology>
    </subcellularLocation>
</comment>
<dbReference type="InterPro" id="IPR036257">
    <property type="entry name" value="Cyt_c_oxidase_su2_TM_sf"/>
</dbReference>
<reference evidence="22" key="1">
    <citation type="submission" date="2020-11" db="EMBL/GenBank/DDBJ databases">
        <title>First mtgenome sequences from three genera and phylogenetic relationships of the family Apidae based on mtgenome sequences (Hymenoptera: Apoidea).</title>
        <authorList>
            <person name="Wen Z."/>
            <person name="Chen B."/>
        </authorList>
    </citation>
    <scope>NUCLEOTIDE SEQUENCE</scope>
</reference>
<dbReference type="SUPFAM" id="SSF81464">
    <property type="entry name" value="Cytochrome c oxidase subunit II-like, transmembrane region"/>
    <property type="match status" value="1"/>
</dbReference>
<dbReference type="RefSeq" id="YP_010154740.1">
    <property type="nucleotide sequence ID" value="NC_057192.1"/>
</dbReference>
<keyword evidence="13 19" id="KW-1133">Transmembrane helix</keyword>
<evidence type="ECO:0000256" key="18">
    <source>
        <dbReference type="RuleBase" id="RU000457"/>
    </source>
</evidence>
<dbReference type="PANTHER" id="PTHR22888">
    <property type="entry name" value="CYTOCHROME C OXIDASE, SUBUNIT II"/>
    <property type="match status" value="1"/>
</dbReference>
<evidence type="ECO:0000256" key="16">
    <source>
        <dbReference type="ARBA" id="ARBA00023136"/>
    </source>
</evidence>
<organism evidence="22">
    <name type="scientific">Thyreus decorus</name>
    <dbReference type="NCBI Taxonomy" id="600203"/>
    <lineage>
        <taxon>Eukaryota</taxon>
        <taxon>Metazoa</taxon>
        <taxon>Ecdysozoa</taxon>
        <taxon>Arthropoda</taxon>
        <taxon>Hexapoda</taxon>
        <taxon>Insecta</taxon>
        <taxon>Pterygota</taxon>
        <taxon>Neoptera</taxon>
        <taxon>Endopterygota</taxon>
        <taxon>Hymenoptera</taxon>
        <taxon>Apocrita</taxon>
        <taxon>Aculeata</taxon>
        <taxon>Apoidea</taxon>
        <taxon>Anthophila</taxon>
        <taxon>Apidae</taxon>
        <taxon>Thyreus</taxon>
    </lineage>
</organism>
<evidence type="ECO:0000256" key="3">
    <source>
        <dbReference type="ARBA" id="ARBA00011164"/>
    </source>
</evidence>
<keyword evidence="6 18" id="KW-0679">Respiratory chain</keyword>
<evidence type="ECO:0000256" key="15">
    <source>
        <dbReference type="ARBA" id="ARBA00023128"/>
    </source>
</evidence>
<keyword evidence="14 18" id="KW-0186">Copper</keyword>
<evidence type="ECO:0000259" key="20">
    <source>
        <dbReference type="PROSITE" id="PS50857"/>
    </source>
</evidence>
<dbReference type="PRINTS" id="PR01166">
    <property type="entry name" value="CYCOXIDASEII"/>
</dbReference>
<evidence type="ECO:0000256" key="4">
    <source>
        <dbReference type="ARBA" id="ARBA00015946"/>
    </source>
</evidence>
<keyword evidence="10" id="KW-0460">Magnesium</keyword>
<keyword evidence="11" id="KW-1278">Translocase</keyword>
<dbReference type="GO" id="GO:0042773">
    <property type="term" value="P:ATP synthesis coupled electron transport"/>
    <property type="evidence" value="ECO:0007669"/>
    <property type="project" value="TreeGrafter"/>
</dbReference>
<keyword evidence="5 18" id="KW-0813">Transport</keyword>
<keyword evidence="7 18" id="KW-0812">Transmembrane</keyword>
<dbReference type="CDD" id="cd13912">
    <property type="entry name" value="CcO_II_C"/>
    <property type="match status" value="1"/>
</dbReference>
<comment type="similarity">
    <text evidence="2 18">Belongs to the cytochrome c oxidase subunit 2 family.</text>
</comment>
<comment type="catalytic activity">
    <reaction evidence="17">
        <text>4 Fe(II)-[cytochrome c] + O2 + 8 H(+)(in) = 4 Fe(III)-[cytochrome c] + 2 H2O + 4 H(+)(out)</text>
        <dbReference type="Rhea" id="RHEA:11436"/>
        <dbReference type="Rhea" id="RHEA-COMP:10350"/>
        <dbReference type="Rhea" id="RHEA-COMP:14399"/>
        <dbReference type="ChEBI" id="CHEBI:15377"/>
        <dbReference type="ChEBI" id="CHEBI:15378"/>
        <dbReference type="ChEBI" id="CHEBI:15379"/>
        <dbReference type="ChEBI" id="CHEBI:29033"/>
        <dbReference type="ChEBI" id="CHEBI:29034"/>
        <dbReference type="EC" id="7.1.1.9"/>
    </reaction>
    <physiologicalReaction direction="left-to-right" evidence="17">
        <dbReference type="Rhea" id="RHEA:11437"/>
    </physiologicalReaction>
</comment>
<keyword evidence="9 18" id="KW-0999">Mitochondrion inner membrane</keyword>
<dbReference type="InterPro" id="IPR001505">
    <property type="entry name" value="Copper_CuA"/>
</dbReference>
<keyword evidence="15 18" id="KW-0496">Mitochondrion</keyword>
<evidence type="ECO:0000256" key="17">
    <source>
        <dbReference type="ARBA" id="ARBA00049512"/>
    </source>
</evidence>
<proteinExistence type="inferred from homology"/>
<feature type="transmembrane region" description="Helical" evidence="19">
    <location>
        <begin position="63"/>
        <end position="85"/>
    </location>
</feature>
<dbReference type="Pfam" id="PF02790">
    <property type="entry name" value="COX2_TM"/>
    <property type="match status" value="1"/>
</dbReference>
<evidence type="ECO:0000256" key="8">
    <source>
        <dbReference type="ARBA" id="ARBA00022723"/>
    </source>
</evidence>
<comment type="cofactor">
    <cofactor evidence="18">
        <name>Cu cation</name>
        <dbReference type="ChEBI" id="CHEBI:23378"/>
    </cofactor>
    <text evidence="18">Binds a copper A center.</text>
</comment>
<keyword evidence="12 18" id="KW-0249">Electron transport</keyword>
<dbReference type="PROSITE" id="PS00078">
    <property type="entry name" value="COX2"/>
    <property type="match status" value="1"/>
</dbReference>
<evidence type="ECO:0000259" key="21">
    <source>
        <dbReference type="PROSITE" id="PS50999"/>
    </source>
</evidence>
<evidence type="ECO:0000256" key="13">
    <source>
        <dbReference type="ARBA" id="ARBA00022989"/>
    </source>
</evidence>
<dbReference type="PANTHER" id="PTHR22888:SF9">
    <property type="entry name" value="CYTOCHROME C OXIDASE SUBUNIT 2"/>
    <property type="match status" value="1"/>
</dbReference>
<geneLocation type="mitochondrion" evidence="22"/>
<dbReference type="SUPFAM" id="SSF49503">
    <property type="entry name" value="Cupredoxins"/>
    <property type="match status" value="1"/>
</dbReference>
<dbReference type="GO" id="GO:0005507">
    <property type="term" value="F:copper ion binding"/>
    <property type="evidence" value="ECO:0007669"/>
    <property type="project" value="InterPro"/>
</dbReference>
<name>A0A7U0M7T1_9HYME</name>
<dbReference type="InterPro" id="IPR008972">
    <property type="entry name" value="Cupredoxin"/>
</dbReference>
<protein>
    <recommendedName>
        <fullName evidence="4 18">Cytochrome c oxidase subunit 2</fullName>
    </recommendedName>
</protein>
<feature type="domain" description="Cytochrome oxidase subunit II transmembrane region profile" evidence="21">
    <location>
        <begin position="1"/>
        <end position="91"/>
    </location>
</feature>
<dbReference type="GeneID" id="67157392"/>
<feature type="domain" description="Cytochrome oxidase subunit II copper A binding" evidence="20">
    <location>
        <begin position="93"/>
        <end position="224"/>
    </location>
</feature>
<dbReference type="PROSITE" id="PS50857">
    <property type="entry name" value="COX2_CUA"/>
    <property type="match status" value="1"/>
</dbReference>
<evidence type="ECO:0000256" key="11">
    <source>
        <dbReference type="ARBA" id="ARBA00022967"/>
    </source>
</evidence>
<accession>A0A7U0M7T1</accession>
<dbReference type="Pfam" id="PF00116">
    <property type="entry name" value="COX2"/>
    <property type="match status" value="1"/>
</dbReference>
<dbReference type="GO" id="GO:0005743">
    <property type="term" value="C:mitochondrial inner membrane"/>
    <property type="evidence" value="ECO:0007669"/>
    <property type="project" value="UniProtKB-SubCell"/>
</dbReference>
<dbReference type="InterPro" id="IPR045187">
    <property type="entry name" value="CcO_II"/>
</dbReference>